<feature type="transmembrane region" description="Helical" evidence="2">
    <location>
        <begin position="598"/>
        <end position="619"/>
    </location>
</feature>
<proteinExistence type="predicted"/>
<organism evidence="3 4">
    <name type="scientific">Cyclostephanos tholiformis</name>
    <dbReference type="NCBI Taxonomy" id="382380"/>
    <lineage>
        <taxon>Eukaryota</taxon>
        <taxon>Sar</taxon>
        <taxon>Stramenopiles</taxon>
        <taxon>Ochrophyta</taxon>
        <taxon>Bacillariophyta</taxon>
        <taxon>Coscinodiscophyceae</taxon>
        <taxon>Thalassiosirophycidae</taxon>
        <taxon>Stephanodiscales</taxon>
        <taxon>Stephanodiscaceae</taxon>
        <taxon>Cyclostephanos</taxon>
    </lineage>
</organism>
<feature type="compositionally biased region" description="Basic and acidic residues" evidence="1">
    <location>
        <begin position="803"/>
        <end position="812"/>
    </location>
</feature>
<sequence>MSTISHVYNSTELDADNSDGVQGVGGYVYPSVSPSYHPTYHPTLRGLDFVLRGSAWYDRNANGRRDANVHVNDMGDDVEYSHGIGGVIVQLVECDVDTGRAMSGEMSSSYASSVTGGMDATGRPRIARLNDRFGRFDIHLDGLDRYYLLDVRAPAGYLLTGGICNDDVLGWECDYGRISPSGGTTTDGVVGMRVGMDDDGDDDGTTGGEEGGGRGRRRSTTRMTLASAAGRMWYHHRGRRRLGQGQQQRRRRGNDDEGGEVSIVGIESGRSTSCVYVDKGGKVESPLNFGVMRVGDAHHAKTNVALVLDFATDHGRRGLLEDAITRGTVLMHEEGEEEEEEEVMMMTEGEMEMDEEGDGNEVREGTVMVISRTTRYLLGKEDSDAIGMVTAEVLATSLDSRLAANGVVLDSVMPKEVILSSRRRSLLVTSSSSSSSTSSYAGERILQEDDALLPSTQLAVTMEVMGHYSPPPEIDFDYIVQDSINRDTDTIRRSLREYNTNCREQTSLVEQQGLGEYDFDSIASTSGMRPTGHDRQPDGSSGVVVGGGNSFSTACSSSLVVPEFFETNLREIEAVGVSDVRFDTAHVMNNVESGLESWAQGAVAVITCFIVLLLGVLLFRRALGRRRTSAVDVDDEKNAKGPIGGPGRRGSIRFLFDKKAGRDITDDGSVDSAFYSDHEDDEDDALDGNMTKVGKIRRKKKVVGSKEEGSSVPSSASPPNPSKVSSDVHKSFEGTRRTSFDKSFKGKRRASYDNAGLESKLVGSSSLGGGFDNNPSNNLRRSKLAKMPSTSNATDGWSDLSEEASRAANERKKQSKSNRATPRKERSQKRVMLSKTPASTRGNSTSGVDDHSDVYC</sequence>
<comment type="caution">
    <text evidence="3">The sequence shown here is derived from an EMBL/GenBank/DDBJ whole genome shotgun (WGS) entry which is preliminary data.</text>
</comment>
<dbReference type="EMBL" id="JALLPB020000147">
    <property type="protein sequence ID" value="KAL3816467.1"/>
    <property type="molecule type" value="Genomic_DNA"/>
</dbReference>
<feature type="compositionally biased region" description="Basic residues" evidence="1">
    <location>
        <begin position="694"/>
        <end position="703"/>
    </location>
</feature>
<gene>
    <name evidence="3" type="ORF">ACHAXA_009892</name>
</gene>
<feature type="region of interest" description="Disordered" evidence="1">
    <location>
        <begin position="193"/>
        <end position="222"/>
    </location>
</feature>
<evidence type="ECO:0000256" key="1">
    <source>
        <dbReference type="SAM" id="MobiDB-lite"/>
    </source>
</evidence>
<feature type="compositionally biased region" description="Low complexity" evidence="1">
    <location>
        <begin position="756"/>
        <end position="765"/>
    </location>
</feature>
<keyword evidence="2" id="KW-0472">Membrane</keyword>
<accession>A0ABD3RW77</accession>
<dbReference type="AlphaFoldDB" id="A0ABD3RW77"/>
<feature type="compositionally biased region" description="Polar residues" evidence="1">
    <location>
        <begin position="836"/>
        <end position="847"/>
    </location>
</feature>
<feature type="region of interest" description="Disordered" evidence="1">
    <location>
        <begin position="236"/>
        <end position="261"/>
    </location>
</feature>
<protein>
    <recommendedName>
        <fullName evidence="5">Transmembrane protein</fullName>
    </recommendedName>
</protein>
<keyword evidence="2" id="KW-0812">Transmembrane</keyword>
<evidence type="ECO:0000313" key="4">
    <source>
        <dbReference type="Proteomes" id="UP001530377"/>
    </source>
</evidence>
<evidence type="ECO:0000313" key="3">
    <source>
        <dbReference type="EMBL" id="KAL3816467.1"/>
    </source>
</evidence>
<feature type="compositionally biased region" description="Basic and acidic residues" evidence="1">
    <location>
        <begin position="726"/>
        <end position="744"/>
    </location>
</feature>
<name>A0ABD3RW77_9STRA</name>
<feature type="region of interest" description="Disordered" evidence="1">
    <location>
        <begin position="670"/>
        <end position="856"/>
    </location>
</feature>
<keyword evidence="4" id="KW-1185">Reference proteome</keyword>
<evidence type="ECO:0008006" key="5">
    <source>
        <dbReference type="Google" id="ProtNLM"/>
    </source>
</evidence>
<evidence type="ECO:0000256" key="2">
    <source>
        <dbReference type="SAM" id="Phobius"/>
    </source>
</evidence>
<dbReference type="Proteomes" id="UP001530377">
    <property type="component" value="Unassembled WGS sequence"/>
</dbReference>
<keyword evidence="2" id="KW-1133">Transmembrane helix</keyword>
<feature type="compositionally biased region" description="Basic residues" evidence="1">
    <location>
        <begin position="236"/>
        <end position="252"/>
    </location>
</feature>
<reference evidence="3 4" key="1">
    <citation type="submission" date="2024-10" db="EMBL/GenBank/DDBJ databases">
        <title>Updated reference genomes for cyclostephanoid diatoms.</title>
        <authorList>
            <person name="Roberts W.R."/>
            <person name="Alverson A.J."/>
        </authorList>
    </citation>
    <scope>NUCLEOTIDE SEQUENCE [LARGE SCALE GENOMIC DNA]</scope>
    <source>
        <strain evidence="3 4">AJA228-03</strain>
    </source>
</reference>